<evidence type="ECO:0000256" key="6">
    <source>
        <dbReference type="ARBA" id="ARBA00023306"/>
    </source>
</evidence>
<accession>A0A9Q3J7M4</accession>
<evidence type="ECO:0000259" key="7">
    <source>
        <dbReference type="Pfam" id="PF02301"/>
    </source>
</evidence>
<dbReference type="PANTHER" id="PTHR11842:SF11">
    <property type="entry name" value="MITOTIC SPINDLE ASSEMBLY CHECKPOINT PROTEIN MAD2A"/>
    <property type="match status" value="1"/>
</dbReference>
<evidence type="ECO:0000256" key="4">
    <source>
        <dbReference type="ARBA" id="ARBA00022776"/>
    </source>
</evidence>
<dbReference type="Proteomes" id="UP000765509">
    <property type="component" value="Unassembled WGS sequence"/>
</dbReference>
<keyword evidence="3" id="KW-0132">Cell division</keyword>
<dbReference type="SUPFAM" id="SSF56019">
    <property type="entry name" value="The spindle assembly checkpoint protein mad2"/>
    <property type="match status" value="1"/>
</dbReference>
<proteinExistence type="inferred from homology"/>
<dbReference type="Pfam" id="PF02301">
    <property type="entry name" value="HORMA"/>
    <property type="match status" value="1"/>
</dbReference>
<dbReference type="InterPro" id="IPR003511">
    <property type="entry name" value="HORMA_dom"/>
</dbReference>
<dbReference type="AlphaFoldDB" id="A0A9Q3J7M4"/>
<dbReference type="GO" id="GO:0007094">
    <property type="term" value="P:mitotic spindle assembly checkpoint signaling"/>
    <property type="evidence" value="ECO:0007669"/>
    <property type="project" value="TreeGrafter"/>
</dbReference>
<name>A0A9Q3J7M4_9BASI</name>
<keyword evidence="4" id="KW-0498">Mitosis</keyword>
<dbReference type="PANTHER" id="PTHR11842">
    <property type="entry name" value="MITOTIC SPINDLE ASSEMBLY CHECKPOINT PROTEIN MAD2"/>
    <property type="match status" value="1"/>
</dbReference>
<comment type="caution">
    <text evidence="8">The sequence shown here is derived from an EMBL/GenBank/DDBJ whole genome shotgun (WGS) entry which is preliminary data.</text>
</comment>
<reference evidence="8" key="1">
    <citation type="submission" date="2021-03" db="EMBL/GenBank/DDBJ databases">
        <title>Draft genome sequence of rust myrtle Austropuccinia psidii MF-1, a brazilian biotype.</title>
        <authorList>
            <person name="Quecine M.C."/>
            <person name="Pachon D.M.R."/>
            <person name="Bonatelli M.L."/>
            <person name="Correr F.H."/>
            <person name="Franceschini L.M."/>
            <person name="Leite T.F."/>
            <person name="Margarido G.R.A."/>
            <person name="Almeida C.A."/>
            <person name="Ferrarezi J.A."/>
            <person name="Labate C.A."/>
        </authorList>
    </citation>
    <scope>NUCLEOTIDE SEQUENCE</scope>
    <source>
        <strain evidence="8">MF-1</strain>
    </source>
</reference>
<sequence length="222" mass="25008">MDSKFDFTPNDISYLTTKAALNKFYPKIVSTIKFGMGMIGAAKDIVPDQNPISIYSSSKQLIVDSSNPSLALVDLHHEQSSHSFRLSRSTATAIANTKRQINLAGSTAVVSDYFHYAINCILYQSAIYDQADFKMVKKFGLQMMIVEDEAIAEYLQKIVDQVCGHLNWELVYREVQDGACWDYARSELVELHFSPWTPPNQIKSAQSLDFDLQSMTNVAEDE</sequence>
<dbReference type="GO" id="GO:0051301">
    <property type="term" value="P:cell division"/>
    <property type="evidence" value="ECO:0007669"/>
    <property type="project" value="UniProtKB-KW"/>
</dbReference>
<dbReference type="Gene3D" id="3.30.900.10">
    <property type="entry name" value="HORMA domain"/>
    <property type="match status" value="1"/>
</dbReference>
<evidence type="ECO:0000313" key="9">
    <source>
        <dbReference type="Proteomes" id="UP000765509"/>
    </source>
</evidence>
<keyword evidence="9" id="KW-1185">Reference proteome</keyword>
<evidence type="ECO:0000256" key="3">
    <source>
        <dbReference type="ARBA" id="ARBA00022618"/>
    </source>
</evidence>
<evidence type="ECO:0000256" key="2">
    <source>
        <dbReference type="ARBA" id="ARBA00010348"/>
    </source>
</evidence>
<evidence type="ECO:0000256" key="1">
    <source>
        <dbReference type="ARBA" id="ARBA00004123"/>
    </source>
</evidence>
<dbReference type="EMBL" id="AVOT02065848">
    <property type="protein sequence ID" value="MBW0557813.1"/>
    <property type="molecule type" value="Genomic_DNA"/>
</dbReference>
<dbReference type="GO" id="GO:0000776">
    <property type="term" value="C:kinetochore"/>
    <property type="evidence" value="ECO:0007669"/>
    <property type="project" value="TreeGrafter"/>
</dbReference>
<dbReference type="GO" id="GO:0005737">
    <property type="term" value="C:cytoplasm"/>
    <property type="evidence" value="ECO:0007669"/>
    <property type="project" value="TreeGrafter"/>
</dbReference>
<gene>
    <name evidence="8" type="ORF">O181_097528</name>
</gene>
<dbReference type="InterPro" id="IPR045091">
    <property type="entry name" value="Mad2-like"/>
</dbReference>
<evidence type="ECO:0000313" key="8">
    <source>
        <dbReference type="EMBL" id="MBW0557813.1"/>
    </source>
</evidence>
<dbReference type="GO" id="GO:0005654">
    <property type="term" value="C:nucleoplasm"/>
    <property type="evidence" value="ECO:0007669"/>
    <property type="project" value="TreeGrafter"/>
</dbReference>
<dbReference type="InterPro" id="IPR036570">
    <property type="entry name" value="HORMA_dom_sf"/>
</dbReference>
<feature type="domain" description="HORMA" evidence="7">
    <location>
        <begin position="106"/>
        <end position="162"/>
    </location>
</feature>
<comment type="similarity">
    <text evidence="2">Belongs to the MAD2 family.</text>
</comment>
<comment type="subcellular location">
    <subcellularLocation>
        <location evidence="1">Nucleus</location>
    </subcellularLocation>
</comment>
<keyword evidence="6" id="KW-0131">Cell cycle</keyword>
<protein>
    <recommendedName>
        <fullName evidence="7">HORMA domain-containing protein</fullName>
    </recommendedName>
</protein>
<dbReference type="OrthoDB" id="1806at2759"/>
<organism evidence="8 9">
    <name type="scientific">Austropuccinia psidii MF-1</name>
    <dbReference type="NCBI Taxonomy" id="1389203"/>
    <lineage>
        <taxon>Eukaryota</taxon>
        <taxon>Fungi</taxon>
        <taxon>Dikarya</taxon>
        <taxon>Basidiomycota</taxon>
        <taxon>Pucciniomycotina</taxon>
        <taxon>Pucciniomycetes</taxon>
        <taxon>Pucciniales</taxon>
        <taxon>Sphaerophragmiaceae</taxon>
        <taxon>Austropuccinia</taxon>
    </lineage>
</organism>
<keyword evidence="5" id="KW-0539">Nucleus</keyword>
<evidence type="ECO:0000256" key="5">
    <source>
        <dbReference type="ARBA" id="ARBA00023242"/>
    </source>
</evidence>